<organism evidence="1 2">
    <name type="scientific">Ligilactobacillus salivarius str. Ren</name>
    <dbReference type="NCBI Taxonomy" id="1194971"/>
    <lineage>
        <taxon>Bacteria</taxon>
        <taxon>Bacillati</taxon>
        <taxon>Bacillota</taxon>
        <taxon>Bacilli</taxon>
        <taxon>Lactobacillales</taxon>
        <taxon>Lactobacillaceae</taxon>
        <taxon>Ligilactobacillus</taxon>
    </lineage>
</organism>
<dbReference type="RefSeq" id="WP_047035709.1">
    <property type="nucleotide sequence ID" value="NZ_CP011403.1"/>
</dbReference>
<keyword evidence="1" id="KW-0808">Transferase</keyword>
<dbReference type="GO" id="GO:0016740">
    <property type="term" value="F:transferase activity"/>
    <property type="evidence" value="ECO:0007669"/>
    <property type="project" value="UniProtKB-KW"/>
</dbReference>
<proteinExistence type="predicted"/>
<accession>A0A0F7PYP8</accession>
<protein>
    <submittedName>
        <fullName evidence="1">Glycosyltransferase</fullName>
    </submittedName>
</protein>
<dbReference type="PATRIC" id="fig|1194971.3.peg.926"/>
<dbReference type="Gene3D" id="3.20.20.80">
    <property type="entry name" value="Glycosidases"/>
    <property type="match status" value="1"/>
</dbReference>
<dbReference type="PANTHER" id="PTHR41244">
    <property type="entry name" value="RHAMNAN SYNTHESIS F"/>
    <property type="match status" value="1"/>
</dbReference>
<dbReference type="EMBL" id="CP011403">
    <property type="protein sequence ID" value="AKI04469.1"/>
    <property type="molecule type" value="Genomic_DNA"/>
</dbReference>
<gene>
    <name evidence="1" type="ORF">LsR_00922</name>
</gene>
<dbReference type="Pfam" id="PF14307">
    <property type="entry name" value="Glyco_tran_WbsX"/>
    <property type="match status" value="1"/>
</dbReference>
<dbReference type="CDD" id="cd11579">
    <property type="entry name" value="Glyco_tran_WbsX"/>
    <property type="match status" value="1"/>
</dbReference>
<dbReference type="PANTHER" id="PTHR41244:SF1">
    <property type="entry name" value="GLYCOSYLTRANSFERASE"/>
    <property type="match status" value="1"/>
</dbReference>
<dbReference type="InterPro" id="IPR032719">
    <property type="entry name" value="WbsX"/>
</dbReference>
<dbReference type="AlphaFoldDB" id="A0A0F7PYP8"/>
<name>A0A0F7PYP8_9LACO</name>
<evidence type="ECO:0000313" key="2">
    <source>
        <dbReference type="Proteomes" id="UP000035027"/>
    </source>
</evidence>
<reference evidence="1 2" key="1">
    <citation type="submission" date="2015-05" db="EMBL/GenBank/DDBJ databases">
        <title>Complete genome sequence of Lactobacillus salivarius Ren, a probiotic strain with antitumor activity.</title>
        <authorList>
            <person name="Sun E."/>
            <person name="Zhao L."/>
            <person name="Liu S."/>
            <person name="Zhang M."/>
            <person name="Guo H."/>
            <person name="Ren F."/>
        </authorList>
    </citation>
    <scope>NUCLEOTIDE SEQUENCE [LARGE SCALE GENOMIC DNA]</scope>
    <source>
        <strain evidence="1 2">Ren</strain>
    </source>
</reference>
<dbReference type="Proteomes" id="UP000035027">
    <property type="component" value="Chromosome"/>
</dbReference>
<sequence length="371" mass="44894">MKIIAFYLPQYHEIKENNEWWGEGFTEWRNVKNSKPYFKGHNMPRRPLNDNYYNLTDVKTMLWQKNLAKKYGIYGFVYYHYWFEGEMLLEKPAEIMLKHPEVDMPFCFSWANHTWSRVWADKTNDILKLQKYGDEKDWKRHFDYLLPFFKDKRYIKEDGRPVMILYNPLGVKEFPEMMKKWQKWAKDAGLPGIFFLHQQHRYDHHKEPGGNLYNGGIEFQMSRAVSEYMYKNPLYIFEALSSRIADKIPLLICKHTMKHYSYDDIWKIILKQQPKGNDWYPGAFVDWDNTPRRKNKGSFCDGTSPEKFEYYLTKQIKRARDAYHKDYLFMFAWNEWGESGYLEPDTKNGYKMLEAVRNALIANDEFPNFNK</sequence>
<evidence type="ECO:0000313" key="1">
    <source>
        <dbReference type="EMBL" id="AKI04469.1"/>
    </source>
</evidence>